<dbReference type="InterPro" id="IPR002288">
    <property type="entry name" value="DNA_gyrase_B_C"/>
</dbReference>
<evidence type="ECO:0000256" key="5">
    <source>
        <dbReference type="ARBA" id="ARBA00023029"/>
    </source>
</evidence>
<dbReference type="AlphaFoldDB" id="A0A382R921"/>
<proteinExistence type="inferred from homology"/>
<evidence type="ECO:0000256" key="7">
    <source>
        <dbReference type="ARBA" id="ARBA00023235"/>
    </source>
</evidence>
<evidence type="ECO:0000256" key="2">
    <source>
        <dbReference type="ARBA" id="ARBA00010708"/>
    </source>
</evidence>
<dbReference type="InterPro" id="IPR049353">
    <property type="entry name" value="GyrB_hook"/>
</dbReference>
<keyword evidence="5" id="KW-0799">Topoisomerase</keyword>
<evidence type="ECO:0000313" key="11">
    <source>
        <dbReference type="EMBL" id="SVC94166.1"/>
    </source>
</evidence>
<dbReference type="Gene3D" id="3.40.50.670">
    <property type="match status" value="2"/>
</dbReference>
<dbReference type="InterPro" id="IPR041423">
    <property type="entry name" value="GyrB_insert"/>
</dbReference>
<dbReference type="GO" id="GO:0006265">
    <property type="term" value="P:DNA topological change"/>
    <property type="evidence" value="ECO:0007669"/>
    <property type="project" value="InterPro"/>
</dbReference>
<accession>A0A382R921</accession>
<feature type="domain" description="DNA gyrase B subunit C-terminal" evidence="8">
    <location>
        <begin position="231"/>
        <end position="292"/>
    </location>
</feature>
<dbReference type="Pfam" id="PF18053">
    <property type="entry name" value="GyrB_insert"/>
    <property type="match status" value="1"/>
</dbReference>
<dbReference type="PANTHER" id="PTHR45866">
    <property type="entry name" value="DNA GYRASE/TOPOISOMERASE SUBUNIT B"/>
    <property type="match status" value="1"/>
</dbReference>
<dbReference type="GO" id="GO:0003677">
    <property type="term" value="F:DNA binding"/>
    <property type="evidence" value="ECO:0007669"/>
    <property type="project" value="UniProtKB-KW"/>
</dbReference>
<sequence>DADVDGSHIRTLLLTFFFRQMPDVVERGYLYIAQPPLYRAKRGNSEVYLKDDDALENYLFNAAIDEGAVFTTFDGTQIAGADLAQVLDQARATKKEVMSVARHVPATVVEQAAILSALDRALLSDRGQATEVANFIAKRLDALVEPLERGWEGTSLNDGGLAFTRTLRGVTEYHAIDGALVRSQDARRLNERAGKLQKLYAKHGLLSVKGKETPITGPMSLVGEIMDFGRKGIAMQRYKGLGEMNPDQLWETTLDPNARTLLQVKVSHTDDAEDVFSTLMGDVVEPRRDFIQQNALKVANLDV</sequence>
<evidence type="ECO:0008006" key="12">
    <source>
        <dbReference type="Google" id="ProtNLM"/>
    </source>
</evidence>
<comment type="catalytic activity">
    <reaction evidence="1">
        <text>ATP-dependent breakage, passage and rejoining of double-stranded DNA.</text>
        <dbReference type="EC" id="5.6.2.2"/>
    </reaction>
</comment>
<keyword evidence="7" id="KW-0413">Isomerase</keyword>
<dbReference type="EMBL" id="UINC01119978">
    <property type="protein sequence ID" value="SVC94166.1"/>
    <property type="molecule type" value="Genomic_DNA"/>
</dbReference>
<dbReference type="PRINTS" id="PR00418">
    <property type="entry name" value="TPI2FAMILY"/>
</dbReference>
<dbReference type="GO" id="GO:0003918">
    <property type="term" value="F:DNA topoisomerase type II (double strand cut, ATP-hydrolyzing) activity"/>
    <property type="evidence" value="ECO:0007669"/>
    <property type="project" value="UniProtKB-EC"/>
</dbReference>
<comment type="similarity">
    <text evidence="2">Belongs to the type II topoisomerase GyrB family.</text>
</comment>
<evidence type="ECO:0000259" key="9">
    <source>
        <dbReference type="Pfam" id="PF18053"/>
    </source>
</evidence>
<feature type="non-terminal residue" evidence="11">
    <location>
        <position position="1"/>
    </location>
</feature>
<protein>
    <recommendedName>
        <fullName evidence="12">DNA topoisomerase (ATP-hydrolyzing)</fullName>
    </recommendedName>
</protein>
<gene>
    <name evidence="11" type="ORF">METZ01_LOCUS347020</name>
</gene>
<evidence type="ECO:0000259" key="8">
    <source>
        <dbReference type="Pfam" id="PF00986"/>
    </source>
</evidence>
<dbReference type="Pfam" id="PF21249">
    <property type="entry name" value="GyrB_hook"/>
    <property type="match status" value="1"/>
</dbReference>
<keyword evidence="6" id="KW-0238">DNA-binding</keyword>
<dbReference type="PANTHER" id="PTHR45866:SF1">
    <property type="entry name" value="DNA GYRASE SUBUNIT B, MITOCHONDRIAL"/>
    <property type="match status" value="1"/>
</dbReference>
<organism evidence="11">
    <name type="scientific">marine metagenome</name>
    <dbReference type="NCBI Taxonomy" id="408172"/>
    <lineage>
        <taxon>unclassified sequences</taxon>
        <taxon>metagenomes</taxon>
        <taxon>ecological metagenomes</taxon>
    </lineage>
</organism>
<feature type="domain" description="DNA gyrase subunit B hook" evidence="10">
    <location>
        <begin position="36"/>
        <end position="63"/>
    </location>
</feature>
<dbReference type="SUPFAM" id="SSF56719">
    <property type="entry name" value="Type II DNA topoisomerase"/>
    <property type="match status" value="1"/>
</dbReference>
<keyword evidence="4" id="KW-0067">ATP-binding</keyword>
<evidence type="ECO:0000259" key="10">
    <source>
        <dbReference type="Pfam" id="PF21249"/>
    </source>
</evidence>
<evidence type="ECO:0000256" key="1">
    <source>
        <dbReference type="ARBA" id="ARBA00000185"/>
    </source>
</evidence>
<keyword evidence="3" id="KW-0547">Nucleotide-binding</keyword>
<evidence type="ECO:0000256" key="6">
    <source>
        <dbReference type="ARBA" id="ARBA00023125"/>
    </source>
</evidence>
<reference evidence="11" key="1">
    <citation type="submission" date="2018-05" db="EMBL/GenBank/DDBJ databases">
        <authorList>
            <person name="Lanie J.A."/>
            <person name="Ng W.-L."/>
            <person name="Kazmierczak K.M."/>
            <person name="Andrzejewski T.M."/>
            <person name="Davidsen T.M."/>
            <person name="Wayne K.J."/>
            <person name="Tettelin H."/>
            <person name="Glass J.I."/>
            <person name="Rusch D."/>
            <person name="Podicherti R."/>
            <person name="Tsui H.-C.T."/>
            <person name="Winkler M.E."/>
        </authorList>
    </citation>
    <scope>NUCLEOTIDE SEQUENCE</scope>
</reference>
<name>A0A382R921_9ZZZZ</name>
<dbReference type="InterPro" id="IPR013760">
    <property type="entry name" value="Topo_IIA-like_dom_sf"/>
</dbReference>
<dbReference type="GO" id="GO:0005524">
    <property type="term" value="F:ATP binding"/>
    <property type="evidence" value="ECO:0007669"/>
    <property type="project" value="UniProtKB-KW"/>
</dbReference>
<dbReference type="Pfam" id="PF00986">
    <property type="entry name" value="DNA_gyraseB_C"/>
    <property type="match status" value="1"/>
</dbReference>
<evidence type="ECO:0000256" key="4">
    <source>
        <dbReference type="ARBA" id="ARBA00022840"/>
    </source>
</evidence>
<feature type="domain" description="DNA gyrase subunit B insert" evidence="9">
    <location>
        <begin position="74"/>
        <end position="212"/>
    </location>
</feature>
<evidence type="ECO:0000256" key="3">
    <source>
        <dbReference type="ARBA" id="ARBA00022741"/>
    </source>
</evidence>
<dbReference type="InterPro" id="IPR013759">
    <property type="entry name" value="Topo_IIA_B_C"/>
</dbReference>